<reference evidence="1" key="1">
    <citation type="submission" date="2014-11" db="EMBL/GenBank/DDBJ databases">
        <authorList>
            <person name="Amaro Gonzalez C."/>
        </authorList>
    </citation>
    <scope>NUCLEOTIDE SEQUENCE</scope>
</reference>
<evidence type="ECO:0000313" key="1">
    <source>
        <dbReference type="EMBL" id="JAH28902.1"/>
    </source>
</evidence>
<accession>A0A0E9RJC9</accession>
<organism evidence="1">
    <name type="scientific">Anguilla anguilla</name>
    <name type="common">European freshwater eel</name>
    <name type="synonym">Muraena anguilla</name>
    <dbReference type="NCBI Taxonomy" id="7936"/>
    <lineage>
        <taxon>Eukaryota</taxon>
        <taxon>Metazoa</taxon>
        <taxon>Chordata</taxon>
        <taxon>Craniata</taxon>
        <taxon>Vertebrata</taxon>
        <taxon>Euteleostomi</taxon>
        <taxon>Actinopterygii</taxon>
        <taxon>Neopterygii</taxon>
        <taxon>Teleostei</taxon>
        <taxon>Anguilliformes</taxon>
        <taxon>Anguillidae</taxon>
        <taxon>Anguilla</taxon>
    </lineage>
</organism>
<proteinExistence type="predicted"/>
<sequence length="40" mass="4782">MIFNGTMLSLIVHKKRSLKLFRLICLLIYVIHCQKKIHKT</sequence>
<dbReference type="EMBL" id="GBXM01079675">
    <property type="protein sequence ID" value="JAH28902.1"/>
    <property type="molecule type" value="Transcribed_RNA"/>
</dbReference>
<name>A0A0E9RJC9_ANGAN</name>
<dbReference type="AlphaFoldDB" id="A0A0E9RJC9"/>
<protein>
    <submittedName>
        <fullName evidence="1">Uncharacterized protein</fullName>
    </submittedName>
</protein>
<reference evidence="1" key="2">
    <citation type="journal article" date="2015" name="Fish Shellfish Immunol.">
        <title>Early steps in the European eel (Anguilla anguilla)-Vibrio vulnificus interaction in the gills: Role of the RtxA13 toxin.</title>
        <authorList>
            <person name="Callol A."/>
            <person name="Pajuelo D."/>
            <person name="Ebbesson L."/>
            <person name="Teles M."/>
            <person name="MacKenzie S."/>
            <person name="Amaro C."/>
        </authorList>
    </citation>
    <scope>NUCLEOTIDE SEQUENCE</scope>
</reference>